<gene>
    <name evidence="1" type="ORF">JCM19241_2681</name>
</gene>
<reference evidence="1 2" key="1">
    <citation type="submission" date="2015-01" db="EMBL/GenBank/DDBJ databases">
        <title>Vibrio sp. C94 JCM 19241 whole genome shotgun sequence.</title>
        <authorList>
            <person name="Sawabe T."/>
            <person name="Meirelles P."/>
            <person name="Feng G."/>
            <person name="Sayaka M."/>
            <person name="Hattori M."/>
            <person name="Ohkuma M."/>
        </authorList>
    </citation>
    <scope>NUCLEOTIDE SEQUENCE [LARGE SCALE GENOMIC DNA]</scope>
    <source>
        <strain evidence="2">JCM 19241</strain>
    </source>
</reference>
<evidence type="ECO:0000313" key="1">
    <source>
        <dbReference type="EMBL" id="GAM73226.1"/>
    </source>
</evidence>
<organism evidence="1 2">
    <name type="scientific">Vibrio ishigakensis</name>
    <dbReference type="NCBI Taxonomy" id="1481914"/>
    <lineage>
        <taxon>Bacteria</taxon>
        <taxon>Pseudomonadati</taxon>
        <taxon>Pseudomonadota</taxon>
        <taxon>Gammaproteobacteria</taxon>
        <taxon>Vibrionales</taxon>
        <taxon>Vibrionaceae</taxon>
        <taxon>Vibrio</taxon>
    </lineage>
</organism>
<dbReference type="Proteomes" id="UP000031666">
    <property type="component" value="Unassembled WGS sequence"/>
</dbReference>
<name>A0A0B8Q3W5_9VIBR</name>
<dbReference type="SUPFAM" id="SSF51011">
    <property type="entry name" value="Glycosyl hydrolase domain"/>
    <property type="match status" value="1"/>
</dbReference>
<protein>
    <recommendedName>
        <fullName evidence="3">Maltogenic Amylase C-terminal domain-containing protein</fullName>
    </recommendedName>
</protein>
<proteinExistence type="predicted"/>
<comment type="caution">
    <text evidence="1">The sequence shown here is derived from an EMBL/GenBank/DDBJ whole genome shotgun (WGS) entry which is preliminary data.</text>
</comment>
<sequence length="99" mass="11306">MLELRHQHKSLQSGDILFLDVEEQLVFARSLGEEKLITVLNTKSDQEKIRIPVWQLGIESGEATSVLTNSCFKIEMVSWWPSLKEKAPSLSSYRMKIAS</sequence>
<evidence type="ECO:0008006" key="3">
    <source>
        <dbReference type="Google" id="ProtNLM"/>
    </source>
</evidence>
<dbReference type="AlphaFoldDB" id="A0A0B8Q3W5"/>
<evidence type="ECO:0000313" key="2">
    <source>
        <dbReference type="Proteomes" id="UP000031666"/>
    </source>
</evidence>
<reference evidence="1 2" key="2">
    <citation type="submission" date="2015-01" db="EMBL/GenBank/DDBJ databases">
        <authorList>
            <consortium name="NBRP consortium"/>
            <person name="Sawabe T."/>
            <person name="Meirelles P."/>
            <person name="Feng G."/>
            <person name="Sayaka M."/>
            <person name="Hattori M."/>
            <person name="Ohkuma M."/>
        </authorList>
    </citation>
    <scope>NUCLEOTIDE SEQUENCE [LARGE SCALE GENOMIC DNA]</scope>
    <source>
        <strain evidence="2">JCM 19241</strain>
    </source>
</reference>
<dbReference type="EMBL" id="BBSC01000001">
    <property type="protein sequence ID" value="GAM73226.1"/>
    <property type="molecule type" value="Genomic_DNA"/>
</dbReference>
<dbReference type="InterPro" id="IPR013780">
    <property type="entry name" value="Glyco_hydro_b"/>
</dbReference>
<accession>A0A0B8Q3W5</accession>
<dbReference type="Gene3D" id="2.60.40.1180">
    <property type="entry name" value="Golgi alpha-mannosidase II"/>
    <property type="match status" value="1"/>
</dbReference>